<feature type="compositionally biased region" description="Pro residues" evidence="5">
    <location>
        <begin position="998"/>
        <end position="1022"/>
    </location>
</feature>
<feature type="domain" description="SUN" evidence="6">
    <location>
        <begin position="176"/>
        <end position="355"/>
    </location>
</feature>
<feature type="compositionally biased region" description="Polar residues" evidence="5">
    <location>
        <begin position="180"/>
        <end position="189"/>
    </location>
</feature>
<feature type="compositionally biased region" description="Polar residues" evidence="5">
    <location>
        <begin position="558"/>
        <end position="577"/>
    </location>
</feature>
<feature type="compositionally biased region" description="Polar residues" evidence="5">
    <location>
        <begin position="406"/>
        <end position="420"/>
    </location>
</feature>
<dbReference type="GO" id="GO:0034975">
    <property type="term" value="P:protein folding in endoplasmic reticulum"/>
    <property type="evidence" value="ECO:0007669"/>
    <property type="project" value="TreeGrafter"/>
</dbReference>
<evidence type="ECO:0000259" key="6">
    <source>
        <dbReference type="PROSITE" id="PS51469"/>
    </source>
</evidence>
<feature type="compositionally biased region" description="Acidic residues" evidence="5">
    <location>
        <begin position="381"/>
        <end position="392"/>
    </location>
</feature>
<evidence type="ECO:0000256" key="2">
    <source>
        <dbReference type="ARBA" id="ARBA00022692"/>
    </source>
</evidence>
<dbReference type="EMBL" id="VDEP01000517">
    <property type="protein sequence ID" value="KAA1064036.1"/>
    <property type="molecule type" value="Genomic_DNA"/>
</dbReference>
<feature type="region of interest" description="Disordered" evidence="5">
    <location>
        <begin position="201"/>
        <end position="230"/>
    </location>
</feature>
<keyword evidence="4" id="KW-0472">Membrane</keyword>
<dbReference type="Proteomes" id="UP000325313">
    <property type="component" value="Unassembled WGS sequence"/>
</dbReference>
<evidence type="ECO:0000256" key="5">
    <source>
        <dbReference type="SAM" id="MobiDB-lite"/>
    </source>
</evidence>
<accession>A0A5B0LIV6</accession>
<dbReference type="InterPro" id="IPR012919">
    <property type="entry name" value="SUN_dom"/>
</dbReference>
<dbReference type="PANTHER" id="PTHR12953">
    <property type="entry name" value="MEMBRANE PROTEIN CH1 RELATED"/>
    <property type="match status" value="1"/>
</dbReference>
<feature type="compositionally biased region" description="Acidic residues" evidence="5">
    <location>
        <begin position="927"/>
        <end position="941"/>
    </location>
</feature>
<dbReference type="InterPro" id="IPR045120">
    <property type="entry name" value="Suco/Slp1-like"/>
</dbReference>
<feature type="region of interest" description="Disordered" evidence="5">
    <location>
        <begin position="909"/>
        <end position="1077"/>
    </location>
</feature>
<keyword evidence="3" id="KW-1133">Transmembrane helix</keyword>
<feature type="region of interest" description="Disordered" evidence="5">
    <location>
        <begin position="765"/>
        <end position="832"/>
    </location>
</feature>
<feature type="compositionally biased region" description="Polar residues" evidence="5">
    <location>
        <begin position="473"/>
        <end position="483"/>
    </location>
</feature>
<protein>
    <recommendedName>
        <fullName evidence="6">SUN domain-containing protein</fullName>
    </recommendedName>
</protein>
<dbReference type="GO" id="GO:0012505">
    <property type="term" value="C:endomembrane system"/>
    <property type="evidence" value="ECO:0007669"/>
    <property type="project" value="UniProtKB-SubCell"/>
</dbReference>
<dbReference type="Pfam" id="PF07738">
    <property type="entry name" value="Sad1_UNC"/>
    <property type="match status" value="1"/>
</dbReference>
<comment type="caution">
    <text evidence="7">The sequence shown here is derived from an EMBL/GenBank/DDBJ whole genome shotgun (WGS) entry which is preliminary data.</text>
</comment>
<evidence type="ECO:0000313" key="7">
    <source>
        <dbReference type="EMBL" id="KAA1064036.1"/>
    </source>
</evidence>
<name>A0A5B0LIV6_PUCGR</name>
<evidence type="ECO:0000313" key="8">
    <source>
        <dbReference type="Proteomes" id="UP000325313"/>
    </source>
</evidence>
<reference evidence="7 8" key="1">
    <citation type="submission" date="2019-05" db="EMBL/GenBank/DDBJ databases">
        <title>Emergence of the Ug99 lineage of the wheat stem rust pathogen through somatic hybridization.</title>
        <authorList>
            <person name="Li F."/>
            <person name="Upadhyaya N.M."/>
            <person name="Sperschneider J."/>
            <person name="Matny O."/>
            <person name="Nguyen-Phuc H."/>
            <person name="Mago R."/>
            <person name="Raley C."/>
            <person name="Miller M.E."/>
            <person name="Silverstein K.A.T."/>
            <person name="Henningsen E."/>
            <person name="Hirsch C.D."/>
            <person name="Visser B."/>
            <person name="Pretorius Z.A."/>
            <person name="Steffenson B.J."/>
            <person name="Schwessinger B."/>
            <person name="Dodds P.N."/>
            <person name="Figueroa M."/>
        </authorList>
    </citation>
    <scope>NUCLEOTIDE SEQUENCE [LARGE SCALE GENOMIC DNA]</scope>
    <source>
        <strain evidence="7 8">Ug99</strain>
    </source>
</reference>
<feature type="compositionally biased region" description="Low complexity" evidence="5">
    <location>
        <begin position="166"/>
        <end position="179"/>
    </location>
</feature>
<proteinExistence type="predicted"/>
<gene>
    <name evidence="7" type="ORF">PGTUg99_012415</name>
</gene>
<dbReference type="PANTHER" id="PTHR12953:SF0">
    <property type="entry name" value="SUN DOMAIN-CONTAINING OSSIFICATION FACTOR"/>
    <property type="match status" value="1"/>
</dbReference>
<feature type="compositionally biased region" description="Polar residues" evidence="5">
    <location>
        <begin position="11"/>
        <end position="24"/>
    </location>
</feature>
<evidence type="ECO:0000256" key="1">
    <source>
        <dbReference type="ARBA" id="ARBA00004308"/>
    </source>
</evidence>
<feature type="compositionally biased region" description="Low complexity" evidence="5">
    <location>
        <begin position="1023"/>
        <end position="1034"/>
    </location>
</feature>
<comment type="subcellular location">
    <subcellularLocation>
        <location evidence="1">Endomembrane system</location>
    </subcellularLocation>
</comment>
<feature type="compositionally biased region" description="Polar residues" evidence="5">
    <location>
        <begin position="201"/>
        <end position="213"/>
    </location>
</feature>
<feature type="compositionally biased region" description="Low complexity" evidence="5">
    <location>
        <begin position="30"/>
        <end position="62"/>
    </location>
</feature>
<feature type="region of interest" description="Disordered" evidence="5">
    <location>
        <begin position="1"/>
        <end position="189"/>
    </location>
</feature>
<feature type="region of interest" description="Disordered" evidence="5">
    <location>
        <begin position="872"/>
        <end position="897"/>
    </location>
</feature>
<feature type="compositionally biased region" description="Low complexity" evidence="5">
    <location>
        <begin position="393"/>
        <end position="404"/>
    </location>
</feature>
<dbReference type="GO" id="GO:0005737">
    <property type="term" value="C:cytoplasm"/>
    <property type="evidence" value="ECO:0007669"/>
    <property type="project" value="TreeGrafter"/>
</dbReference>
<evidence type="ECO:0000256" key="4">
    <source>
        <dbReference type="ARBA" id="ARBA00023136"/>
    </source>
</evidence>
<feature type="compositionally biased region" description="Basic and acidic residues" evidence="5">
    <location>
        <begin position="956"/>
        <end position="969"/>
    </location>
</feature>
<dbReference type="GO" id="GO:0016020">
    <property type="term" value="C:membrane"/>
    <property type="evidence" value="ECO:0007669"/>
    <property type="project" value="InterPro"/>
</dbReference>
<feature type="compositionally biased region" description="Low complexity" evidence="5">
    <location>
        <begin position="89"/>
        <end position="111"/>
    </location>
</feature>
<dbReference type="AlphaFoldDB" id="A0A5B0LIV6"/>
<feature type="compositionally biased region" description="Polar residues" evidence="5">
    <location>
        <begin position="616"/>
        <end position="626"/>
    </location>
</feature>
<feature type="compositionally biased region" description="Low complexity" evidence="5">
    <location>
        <begin position="578"/>
        <end position="593"/>
    </location>
</feature>
<sequence>MEDGRWKIGDQTGNDQTTKSNQNPLCFLHKPTNNNNKTNNPHSTHSTNYSTNSQKHAQQQQTPSPPPPPPPPTLPLPTITTKNQNYCHSQTGNNNNNIISSSSQSTKTKTSANQHHPPGPPDSHNHSHKQANEQPTTSKQQTQPIHYYPSASQNTLHSKQTYPNPTKTNNIQSNSTNNTHPSYTNQTQTQAPATLMTHSRYSQLGPTTPSFDCSASIHRSSKHTKSPSSILNEKKDKYLLTPCTNHKSKQHNNFVVFELCDEIEIDHVVLANFEFFSSMFKLIKMSVSNSGLEGVGRAEWVDVGFLKTHNTRGFQVFPIKHLKGFYRYVRLDFLTHYGSEYYCPLSLVRIYGLTQIDAYRRDEKLEQRNKVDESVIQAQEQDQEESVQEEEQQQQQLVPNSEEQLPLSQQPEFPIQTDNKSTTATSDDPADDHPSADSNIPSPAVQERSNEAFKSNEEEKDLNLNHIEKQQDQSDSPEATTTPDLVVQLPEIVQPEPTTNQESPPSAHDSQSTSTQPVLPSPSSEPDILPAPSDPPQPQDDYSLATDTEKIPLPPPAQSSDSQEHNPTTESNNHNPVETTTSESIPSPPASSAGRGGEAKKQTPTGHDPTHPTKPIISSSKSTQAEKPTPPLHHNPPSPGNPTGHGSESIFGQIMKRLNALESNHLLLLKYTEDQVLGLGDSSLKVQSHLDELEKILKLQTKTHEESVEEIQGIKNQMTVERNFLNHRIESLDSSITFIKRIGLVQFLSIIAILIFLSMTRIQHGSSPTNGRMTREERRGGGSHPWTSHPIRRLSSSPRLLSEHPSLRHQRTPGGAKKLIVGPRRDSTSSATTAAKNELFLVSSLHRKLAHHSSPRLPSLKLGLRRPDSPLRRAASLSHHHHHQKQLSESLNGPAYPRTFARRARVLEQREDQKEELGGPDQAVSSIDDDWVKDDDGEEQFPLERPTLPKAHHLDHHLAPRRDADDRPLEQAATAAAKEIEASSGPSEEARPCAFTLPTPPPSSPPSSPSPPPHLQPLPPLPLLDHSSSLLPTVPLLPPSYRSSIRHPLPASQANSSAEPPLLEKSVEKPVTAHLGQ</sequence>
<organism evidence="7 8">
    <name type="scientific">Puccinia graminis f. sp. tritici</name>
    <dbReference type="NCBI Taxonomy" id="56615"/>
    <lineage>
        <taxon>Eukaryota</taxon>
        <taxon>Fungi</taxon>
        <taxon>Dikarya</taxon>
        <taxon>Basidiomycota</taxon>
        <taxon>Pucciniomycotina</taxon>
        <taxon>Pucciniomycetes</taxon>
        <taxon>Pucciniales</taxon>
        <taxon>Pucciniaceae</taxon>
        <taxon>Puccinia</taxon>
    </lineage>
</organism>
<feature type="region of interest" description="Disordered" evidence="5">
    <location>
        <begin position="372"/>
        <end position="649"/>
    </location>
</feature>
<keyword evidence="2" id="KW-0812">Transmembrane</keyword>
<feature type="compositionally biased region" description="Pro residues" evidence="5">
    <location>
        <begin position="628"/>
        <end position="640"/>
    </location>
</feature>
<feature type="compositionally biased region" description="Polar residues" evidence="5">
    <location>
        <begin position="132"/>
        <end position="165"/>
    </location>
</feature>
<feature type="compositionally biased region" description="Polar residues" evidence="5">
    <location>
        <begin position="496"/>
        <end position="524"/>
    </location>
</feature>
<feature type="compositionally biased region" description="Basic and acidic residues" evidence="5">
    <location>
        <begin position="448"/>
        <end position="472"/>
    </location>
</feature>
<dbReference type="PROSITE" id="PS51469">
    <property type="entry name" value="SUN"/>
    <property type="match status" value="1"/>
</dbReference>
<feature type="compositionally biased region" description="Pro residues" evidence="5">
    <location>
        <begin position="63"/>
        <end position="75"/>
    </location>
</feature>
<evidence type="ECO:0000256" key="3">
    <source>
        <dbReference type="ARBA" id="ARBA00022989"/>
    </source>
</evidence>